<dbReference type="Proteomes" id="UP000784064">
    <property type="component" value="Unassembled WGS sequence"/>
</dbReference>
<gene>
    <name evidence="1" type="ORF">JJW18_07985</name>
    <name evidence="2" type="ORF">JJW19_13695</name>
</gene>
<protein>
    <submittedName>
        <fullName evidence="1">Uncharacterized protein</fullName>
    </submittedName>
</protein>
<reference evidence="1" key="2">
    <citation type="submission" date="2021-01" db="EMBL/GenBank/DDBJ databases">
        <authorList>
            <person name="Yu Y."/>
        </authorList>
    </citation>
    <scope>NUCLEOTIDE SEQUENCE</scope>
    <source>
        <strain evidence="1">As-5</strain>
        <strain evidence="2">As-6</strain>
    </source>
</reference>
<evidence type="ECO:0000313" key="4">
    <source>
        <dbReference type="Proteomes" id="UP000784064"/>
    </source>
</evidence>
<comment type="caution">
    <text evidence="1">The sequence shown here is derived from an EMBL/GenBank/DDBJ whole genome shotgun (WGS) entry which is preliminary data.</text>
</comment>
<dbReference type="Proteomes" id="UP000749453">
    <property type="component" value="Unassembled WGS sequence"/>
</dbReference>
<name>A0AAW4GGW3_9GAMM</name>
<organism evidence="1 4">
    <name type="scientific">Stenotrophomonas lactitubi</name>
    <dbReference type="NCBI Taxonomy" id="2045214"/>
    <lineage>
        <taxon>Bacteria</taxon>
        <taxon>Pseudomonadati</taxon>
        <taxon>Pseudomonadota</taxon>
        <taxon>Gammaproteobacteria</taxon>
        <taxon>Lysobacterales</taxon>
        <taxon>Lysobacteraceae</taxon>
        <taxon>Stenotrophomonas</taxon>
    </lineage>
</organism>
<proteinExistence type="predicted"/>
<evidence type="ECO:0000313" key="3">
    <source>
        <dbReference type="Proteomes" id="UP000749453"/>
    </source>
</evidence>
<accession>A0AAW4GGW3</accession>
<dbReference type="EMBL" id="JAFFTA010000012">
    <property type="protein sequence ID" value="MBM9913410.1"/>
    <property type="molecule type" value="Genomic_DNA"/>
</dbReference>
<keyword evidence="3" id="KW-1185">Reference proteome</keyword>
<evidence type="ECO:0000313" key="1">
    <source>
        <dbReference type="EMBL" id="MBM9913410.1"/>
    </source>
</evidence>
<sequence length="130" mass="14268">MFSESCTAFIAAHACEEAKEQAALALIKATLPVVTSIDWGQISQHLETAGVARERLGHELRAMAAAIGLVPNAVLTIIQADDAVPALDACLEDWLIHADELDFVDTLFLSAQDRILIHWDFYKNLHAARF</sequence>
<dbReference type="EMBL" id="JAFFTB010000022">
    <property type="protein sequence ID" value="MBM9939199.1"/>
    <property type="molecule type" value="Genomic_DNA"/>
</dbReference>
<evidence type="ECO:0000313" key="2">
    <source>
        <dbReference type="EMBL" id="MBM9939199.1"/>
    </source>
</evidence>
<dbReference type="RefSeq" id="WP_205406390.1">
    <property type="nucleotide sequence ID" value="NZ_JAFFTA010000012.1"/>
</dbReference>
<reference evidence="3" key="1">
    <citation type="submission" date="2021-01" db="EMBL/GenBank/DDBJ databases">
        <title>Stenotrophomonas maltophilia.</title>
        <authorList>
            <person name="Yu Y."/>
        </authorList>
    </citation>
    <scope>NUCLEOTIDE SEQUENCE [LARGE SCALE GENOMIC DNA]</scope>
    <source>
        <strain evidence="3">As-6</strain>
    </source>
</reference>
<dbReference type="AlphaFoldDB" id="A0AAW4GGW3"/>